<dbReference type="AlphaFoldDB" id="A0A9X3QYW0"/>
<dbReference type="EMBL" id="JAPZLR010000006">
    <property type="protein sequence ID" value="MCZ7937956.1"/>
    <property type="molecule type" value="Genomic_DNA"/>
</dbReference>
<gene>
    <name evidence="6" type="ORF">O9X88_10390</name>
</gene>
<comment type="similarity">
    <text evidence="1">Belongs to the ABC transporter superfamily.</text>
</comment>
<protein>
    <submittedName>
        <fullName evidence="6">ATP-binding cassette domain-containing protein</fullName>
    </submittedName>
</protein>
<keyword evidence="4 6" id="KW-0067">ATP-binding</keyword>
<dbReference type="InterPro" id="IPR050319">
    <property type="entry name" value="ABC_transp_ATP-bind"/>
</dbReference>
<name>A0A9X3QYW0_9HYPH</name>
<evidence type="ECO:0000313" key="6">
    <source>
        <dbReference type="EMBL" id="MCZ7937956.1"/>
    </source>
</evidence>
<keyword evidence="3" id="KW-0547">Nucleotide-binding</keyword>
<dbReference type="InterPro" id="IPR027417">
    <property type="entry name" value="P-loop_NTPase"/>
</dbReference>
<proteinExistence type="inferred from homology"/>
<dbReference type="PANTHER" id="PTHR43776">
    <property type="entry name" value="TRANSPORT ATP-BINDING PROTEIN"/>
    <property type="match status" value="1"/>
</dbReference>
<dbReference type="Pfam" id="PF00005">
    <property type="entry name" value="ABC_tran"/>
    <property type="match status" value="1"/>
</dbReference>
<dbReference type="PANTHER" id="PTHR43776:SF7">
    <property type="entry name" value="D,D-DIPEPTIDE TRANSPORT ATP-BINDING PROTEIN DDPF-RELATED"/>
    <property type="match status" value="1"/>
</dbReference>
<feature type="domain" description="ABC transporter" evidence="5">
    <location>
        <begin position="1"/>
        <end position="29"/>
    </location>
</feature>
<dbReference type="SUPFAM" id="SSF52540">
    <property type="entry name" value="P-loop containing nucleoside triphosphate hydrolases"/>
    <property type="match status" value="1"/>
</dbReference>
<keyword evidence="2" id="KW-0813">Transport</keyword>
<reference evidence="6" key="1">
    <citation type="submission" date="2022-12" db="EMBL/GenBank/DDBJ databases">
        <title>Draft genome sequences of 22 rhizogenic Agrobacterium biovar 1 strains, the causative agent of hairy root disease.</title>
        <authorList>
            <person name="Kim N."/>
            <person name="Vargas P."/>
            <person name="Rediers H."/>
        </authorList>
    </citation>
    <scope>NUCLEOTIDE SEQUENCE</scope>
    <source>
        <strain evidence="6">ST15.13.006</strain>
    </source>
</reference>
<organism evidence="6 7">
    <name type="scientific">Agrobacterium salinitolerans</name>
    <dbReference type="NCBI Taxonomy" id="1183413"/>
    <lineage>
        <taxon>Bacteria</taxon>
        <taxon>Pseudomonadati</taxon>
        <taxon>Pseudomonadota</taxon>
        <taxon>Alphaproteobacteria</taxon>
        <taxon>Hyphomicrobiales</taxon>
        <taxon>Rhizobiaceae</taxon>
        <taxon>Rhizobium/Agrobacterium group</taxon>
        <taxon>Agrobacterium</taxon>
    </lineage>
</organism>
<dbReference type="InterPro" id="IPR003439">
    <property type="entry name" value="ABC_transporter-like_ATP-bd"/>
</dbReference>
<dbReference type="Gene3D" id="3.40.50.300">
    <property type="entry name" value="P-loop containing nucleotide triphosphate hydrolases"/>
    <property type="match status" value="1"/>
</dbReference>
<evidence type="ECO:0000256" key="3">
    <source>
        <dbReference type="ARBA" id="ARBA00022741"/>
    </source>
</evidence>
<evidence type="ECO:0000256" key="1">
    <source>
        <dbReference type="ARBA" id="ARBA00005417"/>
    </source>
</evidence>
<accession>A0A9X3QYW0</accession>
<evidence type="ECO:0000259" key="5">
    <source>
        <dbReference type="Pfam" id="PF00005"/>
    </source>
</evidence>
<sequence length="75" mass="8469">MSGGELQRLAIARFLLFKPICLVADEPTSRLDPLVQRQTIELLRDLVDEQRMSLLLTSHDLRLVRAVADDVVQLG</sequence>
<dbReference type="GO" id="GO:0005524">
    <property type="term" value="F:ATP binding"/>
    <property type="evidence" value="ECO:0007669"/>
    <property type="project" value="UniProtKB-KW"/>
</dbReference>
<evidence type="ECO:0000256" key="2">
    <source>
        <dbReference type="ARBA" id="ARBA00022448"/>
    </source>
</evidence>
<evidence type="ECO:0000313" key="7">
    <source>
        <dbReference type="Proteomes" id="UP001151018"/>
    </source>
</evidence>
<evidence type="ECO:0000256" key="4">
    <source>
        <dbReference type="ARBA" id="ARBA00022840"/>
    </source>
</evidence>
<dbReference type="GO" id="GO:0016887">
    <property type="term" value="F:ATP hydrolysis activity"/>
    <property type="evidence" value="ECO:0007669"/>
    <property type="project" value="InterPro"/>
</dbReference>
<comment type="caution">
    <text evidence="6">The sequence shown here is derived from an EMBL/GenBank/DDBJ whole genome shotgun (WGS) entry which is preliminary data.</text>
</comment>
<dbReference type="Proteomes" id="UP001151018">
    <property type="component" value="Unassembled WGS sequence"/>
</dbReference>